<dbReference type="InterPro" id="IPR019734">
    <property type="entry name" value="TPR_rpt"/>
</dbReference>
<dbReference type="InterPro" id="IPR011990">
    <property type="entry name" value="TPR-like_helical_dom_sf"/>
</dbReference>
<dbReference type="EMBL" id="JAFBDR010000021">
    <property type="protein sequence ID" value="MBM7572815.1"/>
    <property type="molecule type" value="Genomic_DNA"/>
</dbReference>
<dbReference type="SUPFAM" id="SSF48452">
    <property type="entry name" value="TPR-like"/>
    <property type="match status" value="1"/>
</dbReference>
<feature type="repeat" description="TPR" evidence="1">
    <location>
        <begin position="397"/>
        <end position="430"/>
    </location>
</feature>
<comment type="caution">
    <text evidence="2">The sequence shown here is derived from an EMBL/GenBank/DDBJ whole genome shotgun (WGS) entry which is preliminary data.</text>
</comment>
<dbReference type="Proteomes" id="UP001296943">
    <property type="component" value="Unassembled WGS sequence"/>
</dbReference>
<keyword evidence="3" id="KW-1185">Reference proteome</keyword>
<dbReference type="Gene3D" id="1.25.40.10">
    <property type="entry name" value="Tetratricopeptide repeat domain"/>
    <property type="match status" value="1"/>
</dbReference>
<protein>
    <recommendedName>
        <fullName evidence="4">Tetratricopeptide repeat protein</fullName>
    </recommendedName>
</protein>
<accession>A0ABS2N3U5</accession>
<evidence type="ECO:0000313" key="2">
    <source>
        <dbReference type="EMBL" id="MBM7572815.1"/>
    </source>
</evidence>
<gene>
    <name evidence="2" type="ORF">JOC48_003346</name>
</gene>
<name>A0ABS2N3U5_9BACI</name>
<organism evidence="2 3">
    <name type="scientific">Aquibacillus albus</name>
    <dbReference type="NCBI Taxonomy" id="1168171"/>
    <lineage>
        <taxon>Bacteria</taxon>
        <taxon>Bacillati</taxon>
        <taxon>Bacillota</taxon>
        <taxon>Bacilli</taxon>
        <taxon>Bacillales</taxon>
        <taxon>Bacillaceae</taxon>
        <taxon>Aquibacillus</taxon>
    </lineage>
</organism>
<sequence length="464" mass="55102">MGRTQFLLYNQQKPMKLKAEKVALYRRSQIIEAYSDKNQVYYLFFYKNQLLTATKATKLRRQSFIEHAFKKGMLFKAPHPFIQELLSSNAPCHITRFEPLLTKLKKFYTPQEQAFILTFFDSFISKKQLFNEIKSVYYDYRREGKMFLSYQIIRILKDFAPNNSMVKQLSNDLAFKKISDLYDEEPDKLLVKDQLFAEKILFNDKDNDASFEQLVEIYEKDSSWLDLIALYIDKLLKKPTSNYYKKLKELLELHFDEQNQMYLLESLSHQLSSSSPLKVELFNKYVKTHHLKKIASMISDDGYQLSELQTRDLGEKLEHLDVESASHDPEAFLAVLKPVIDLYPDKADMLLKKCFISLLKDHEVTYIQKLLHPFRENHENLQVLKKIDKMQIIEEDLDQMQRLGELYYEFEDLDKAIECFSWEMELKPTNPKPLQWLSKVYRDKGMKDESNAYQQLCISMQKQA</sequence>
<evidence type="ECO:0000256" key="1">
    <source>
        <dbReference type="PROSITE-ProRule" id="PRU00339"/>
    </source>
</evidence>
<reference evidence="2 3" key="1">
    <citation type="submission" date="2021-01" db="EMBL/GenBank/DDBJ databases">
        <title>Genomic Encyclopedia of Type Strains, Phase IV (KMG-IV): sequencing the most valuable type-strain genomes for metagenomic binning, comparative biology and taxonomic classification.</title>
        <authorList>
            <person name="Goeker M."/>
        </authorList>
    </citation>
    <scope>NUCLEOTIDE SEQUENCE [LARGE SCALE GENOMIC DNA]</scope>
    <source>
        <strain evidence="2 3">DSM 23711</strain>
    </source>
</reference>
<dbReference type="PROSITE" id="PS50005">
    <property type="entry name" value="TPR"/>
    <property type="match status" value="1"/>
</dbReference>
<evidence type="ECO:0000313" key="3">
    <source>
        <dbReference type="Proteomes" id="UP001296943"/>
    </source>
</evidence>
<dbReference type="RefSeq" id="WP_204501482.1">
    <property type="nucleotide sequence ID" value="NZ_JAFBDR010000021.1"/>
</dbReference>
<proteinExistence type="predicted"/>
<evidence type="ECO:0008006" key="4">
    <source>
        <dbReference type="Google" id="ProtNLM"/>
    </source>
</evidence>
<keyword evidence="1" id="KW-0802">TPR repeat</keyword>